<feature type="region of interest" description="Disordered" evidence="1">
    <location>
        <begin position="67"/>
        <end position="94"/>
    </location>
</feature>
<organism evidence="2">
    <name type="scientific">Menopon gallinae</name>
    <name type="common">poultry shaft louse</name>
    <dbReference type="NCBI Taxonomy" id="328185"/>
    <lineage>
        <taxon>Eukaryota</taxon>
        <taxon>Metazoa</taxon>
        <taxon>Ecdysozoa</taxon>
        <taxon>Arthropoda</taxon>
        <taxon>Hexapoda</taxon>
        <taxon>Insecta</taxon>
        <taxon>Pterygota</taxon>
        <taxon>Neoptera</taxon>
        <taxon>Paraneoptera</taxon>
        <taxon>Psocodea</taxon>
        <taxon>Troctomorpha</taxon>
        <taxon>Phthiraptera</taxon>
        <taxon>Amblycera</taxon>
        <taxon>Menoponidae</taxon>
        <taxon>Menopon</taxon>
    </lineage>
</organism>
<evidence type="ECO:0000313" key="2">
    <source>
        <dbReference type="EMBL" id="KAL0274148.1"/>
    </source>
</evidence>
<sequence length="94" mass="10163">MGTWNVFSLTEEKRLELLAEAFIYRLGIVRISLLLRPGALTPWIFPKDADSSAPVYSTLVLGSACGRRGGVTQKSPADGQGDWVDQSGGRILPS</sequence>
<proteinExistence type="predicted"/>
<protein>
    <submittedName>
        <fullName evidence="2">Uncharacterized protein</fullName>
    </submittedName>
</protein>
<gene>
    <name evidence="2" type="ORF">PYX00_006641</name>
</gene>
<evidence type="ECO:0000256" key="1">
    <source>
        <dbReference type="SAM" id="MobiDB-lite"/>
    </source>
</evidence>
<dbReference type="AlphaFoldDB" id="A0AAW2HWA3"/>
<accession>A0AAW2HWA3</accession>
<name>A0AAW2HWA3_9NEOP</name>
<reference evidence="2" key="1">
    <citation type="journal article" date="2024" name="Gigascience">
        <title>Chromosome-level genome of the poultry shaft louse Menopon gallinae provides insight into the host-switching and adaptive evolution of parasitic lice.</title>
        <authorList>
            <person name="Xu Y."/>
            <person name="Ma L."/>
            <person name="Liu S."/>
            <person name="Liang Y."/>
            <person name="Liu Q."/>
            <person name="He Z."/>
            <person name="Tian L."/>
            <person name="Duan Y."/>
            <person name="Cai W."/>
            <person name="Li H."/>
            <person name="Song F."/>
        </authorList>
    </citation>
    <scope>NUCLEOTIDE SEQUENCE</scope>
    <source>
        <strain evidence="2">Cailab_2023a</strain>
    </source>
</reference>
<comment type="caution">
    <text evidence="2">The sequence shown here is derived from an EMBL/GenBank/DDBJ whole genome shotgun (WGS) entry which is preliminary data.</text>
</comment>
<dbReference type="EMBL" id="JARGDH010000003">
    <property type="protein sequence ID" value="KAL0274148.1"/>
    <property type="molecule type" value="Genomic_DNA"/>
</dbReference>